<sequence>DDTDDEPGDQELKAHSTYMAQIQEVTPDAADNSGPIFDSEPLQK</sequence>
<proteinExistence type="predicted"/>
<gene>
    <name evidence="1" type="ORF">Tci_908679</name>
</gene>
<comment type="caution">
    <text evidence="1">The sequence shown here is derived from an EMBL/GenBank/DDBJ whole genome shotgun (WGS) entry which is preliminary data.</text>
</comment>
<dbReference type="EMBL" id="BKCJ011475455">
    <property type="protein sequence ID" value="GFD36710.1"/>
    <property type="molecule type" value="Genomic_DNA"/>
</dbReference>
<feature type="non-terminal residue" evidence="1">
    <location>
        <position position="1"/>
    </location>
</feature>
<evidence type="ECO:0000313" key="1">
    <source>
        <dbReference type="EMBL" id="GFD36710.1"/>
    </source>
</evidence>
<name>A0A699VQN5_TANCI</name>
<dbReference type="AlphaFoldDB" id="A0A699VQN5"/>
<accession>A0A699VQN5</accession>
<organism evidence="1">
    <name type="scientific">Tanacetum cinerariifolium</name>
    <name type="common">Dalmatian daisy</name>
    <name type="synonym">Chrysanthemum cinerariifolium</name>
    <dbReference type="NCBI Taxonomy" id="118510"/>
    <lineage>
        <taxon>Eukaryota</taxon>
        <taxon>Viridiplantae</taxon>
        <taxon>Streptophyta</taxon>
        <taxon>Embryophyta</taxon>
        <taxon>Tracheophyta</taxon>
        <taxon>Spermatophyta</taxon>
        <taxon>Magnoliopsida</taxon>
        <taxon>eudicotyledons</taxon>
        <taxon>Gunneridae</taxon>
        <taxon>Pentapetalae</taxon>
        <taxon>asterids</taxon>
        <taxon>campanulids</taxon>
        <taxon>Asterales</taxon>
        <taxon>Asteraceae</taxon>
        <taxon>Asteroideae</taxon>
        <taxon>Anthemideae</taxon>
        <taxon>Anthemidinae</taxon>
        <taxon>Tanacetum</taxon>
    </lineage>
</organism>
<feature type="non-terminal residue" evidence="1">
    <location>
        <position position="44"/>
    </location>
</feature>
<reference evidence="1" key="1">
    <citation type="journal article" date="2019" name="Sci. Rep.">
        <title>Draft genome of Tanacetum cinerariifolium, the natural source of mosquito coil.</title>
        <authorList>
            <person name="Yamashiro T."/>
            <person name="Shiraishi A."/>
            <person name="Satake H."/>
            <person name="Nakayama K."/>
        </authorList>
    </citation>
    <scope>NUCLEOTIDE SEQUENCE</scope>
</reference>
<protein>
    <submittedName>
        <fullName evidence="1">Uncharacterized protein</fullName>
    </submittedName>
</protein>